<dbReference type="SUPFAM" id="SSF56672">
    <property type="entry name" value="DNA/RNA polymerases"/>
    <property type="match status" value="1"/>
</dbReference>
<feature type="compositionally biased region" description="Low complexity" evidence="1">
    <location>
        <begin position="88"/>
        <end position="97"/>
    </location>
</feature>
<accession>A0A085MSJ5</accession>
<gene>
    <name evidence="3" type="ORF">M514_27635</name>
</gene>
<dbReference type="InterPro" id="IPR043502">
    <property type="entry name" value="DNA/RNA_pol_sf"/>
</dbReference>
<dbReference type="Gene3D" id="1.10.340.70">
    <property type="match status" value="1"/>
</dbReference>
<dbReference type="Gene3D" id="2.40.70.10">
    <property type="entry name" value="Acid Proteases"/>
    <property type="match status" value="1"/>
</dbReference>
<dbReference type="PANTHER" id="PTHR47331">
    <property type="entry name" value="PHD-TYPE DOMAIN-CONTAINING PROTEIN"/>
    <property type="match status" value="1"/>
</dbReference>
<sequence>MDTVEPIIASTESATGALKSELCQENPVHERIQRCREQLVQLLLQGERLKTLRSSALSLEDWDRCAKLAQEQVSAADDFLQQNYLSSVSSAGSHSNSPGTQPRSGWEKVEKDGKRHLQQILVAMESTDFSVPLDRNRLKLRIQHATGAAMALREWFNDVQLDEEIRFRLEELSIELDAVVMTATERLSLQGKETKISESGASAKQSTLEGTMMGASGNLFPGESIPYRPYKISASAVEQKSDPCSAEPFSASPHGAHLSDRDISQSLTSRRPFDLAKDGGDLISAILGQKAEEQVPIFSGEPEEYPAWEEAIAPIRFCSFRQPIMKFNAIKKSLRGEALDIVKWIGMDQPNRVEALVDALKREYGRADIVIRAQEVRLDKLEPPKEDDYPSLRNFVIAVRSCLATMKAHGHNVENNPQFTRQLERKLNWTLIKRWCQKGKGETPIHLLEFLEAEADILQKAHLFKLDVAPKRRVLPMAKFKERALVSVESSKEKPDELLKNREREASTDSPSGDCTGGVKCPKCSGEHSLANCKRFISLSVGMRLAEARRLGVHYRCLSKHKLNGSCPIPLEKQRCQTDPSCKYRHHELLHRQPRGKARISDRPPEEKGCVCNDAAHHLELLRVFVRGPKKTVLTTALIDSGCSRTFVDEDLAKKLGLKVKTSQVLLQGIHGAKNVETARVDFDVAGLEREWYTIHNAATLKNLRISGGEVKWADWAKDQPTSANLPLNNVSYSDIKILLGQDVKELTENVTATKVKSDDNQFAAYKCKLGWTISGPKLPSDEQAVMYCCVLHDEDDVGFALAEEFRNFNSLEGLGIIDRPSELSFREAEDLKRMQKEMTVTKTGRFQIPMLWKGPIAVPPSEEQARRRLISLQRKLRLHPRIGELYDKGIKEDEAKGYIRRLSLKEAEQLRKRRHWFLPHFAVFHPDKPDKCRRVLDAAAKNGGIALNSLLRTGPNLITSLLGVLLRFRCGRVAVNADITEMFSQIEVARQDADMLAFLWARNVGEEPDVYINLRHIFGANCSPAVANFAVREAAARKSEALGKIVEEAFYVDDFYWSDDKEEAVIECSRKLEAALGEACFKLNKWISNSRRVIESWPTVKRASGVKELDSTGSSRLPKVKALGIVWDCEKDSLTFASRYQKVGNTAANVLSVLASVYDPIGIVAPFVLQGKLIMQALWQTSPKWTAPLSDDVAYFVQEATTAFLAAKNRVVNPLKTTTIPRLELQAFIVGIRLADTLLKELEARMVINRVILWSDSLVVLFWIANDENRYLPFVSNRLREINETLRSGRFRDRQVEIRHVPSKENPADLISRGLDAGSLVEQFEFWTTGPKFLRREECWPKNKEQPPENDVELRPKAAALLAWIDSEIADKCNTTAEFFKHRLNVETLSNELFDKEEEKAIKEAQEEQFATEISACKRAEGRSYIPKTGILQRKQVFLDQAGILRIATRLANAEFLSEETKNPIALPRKHALTRLFIRSAHRDVGHLGVNSTRAELGRRFFIPKFISTVKHEIYACKTCRKQRPIAVQAPVALIHNNRLQFQAFPFASCGMDYFGPFVISRKRKRWGLIFVSHHESNASGGLHLNEYRIVVVSLRAFYSKAW</sequence>
<protein>
    <recommendedName>
        <fullName evidence="2">Integrase zinc-binding domain-containing protein</fullName>
    </recommendedName>
</protein>
<dbReference type="InterPro" id="IPR041588">
    <property type="entry name" value="Integrase_H2C2"/>
</dbReference>
<feature type="region of interest" description="Disordered" evidence="1">
    <location>
        <begin position="491"/>
        <end position="518"/>
    </location>
</feature>
<dbReference type="Pfam" id="PF13650">
    <property type="entry name" value="Asp_protease_2"/>
    <property type="match status" value="1"/>
</dbReference>
<organism evidence="3">
    <name type="scientific">Trichuris suis</name>
    <name type="common">pig whipworm</name>
    <dbReference type="NCBI Taxonomy" id="68888"/>
    <lineage>
        <taxon>Eukaryota</taxon>
        <taxon>Metazoa</taxon>
        <taxon>Ecdysozoa</taxon>
        <taxon>Nematoda</taxon>
        <taxon>Enoplea</taxon>
        <taxon>Dorylaimia</taxon>
        <taxon>Trichinellida</taxon>
        <taxon>Trichuridae</taxon>
        <taxon>Trichuris</taxon>
    </lineage>
</organism>
<evidence type="ECO:0000256" key="1">
    <source>
        <dbReference type="SAM" id="MobiDB-lite"/>
    </source>
</evidence>
<dbReference type="Pfam" id="PF03564">
    <property type="entry name" value="DUF1759"/>
    <property type="match status" value="1"/>
</dbReference>
<dbReference type="Pfam" id="PF17921">
    <property type="entry name" value="Integrase_H2C2"/>
    <property type="match status" value="1"/>
</dbReference>
<dbReference type="InterPro" id="IPR008042">
    <property type="entry name" value="Retrotrans_Pao"/>
</dbReference>
<feature type="region of interest" description="Disordered" evidence="1">
    <location>
        <begin position="88"/>
        <end position="110"/>
    </location>
</feature>
<reference evidence="3" key="1">
    <citation type="journal article" date="2014" name="Nat. Genet.">
        <title>Genome and transcriptome of the porcine whipworm Trichuris suis.</title>
        <authorList>
            <person name="Jex A.R."/>
            <person name="Nejsum P."/>
            <person name="Schwarz E.M."/>
            <person name="Hu L."/>
            <person name="Young N.D."/>
            <person name="Hall R.S."/>
            <person name="Korhonen P.K."/>
            <person name="Liao S."/>
            <person name="Thamsborg S."/>
            <person name="Xia J."/>
            <person name="Xu P."/>
            <person name="Wang S."/>
            <person name="Scheerlinck J.P."/>
            <person name="Hofmann A."/>
            <person name="Sternberg P.W."/>
            <person name="Wang J."/>
            <person name="Gasser R.B."/>
        </authorList>
    </citation>
    <scope>NUCLEOTIDE SEQUENCE [LARGE SCALE GENOMIC DNA]</scope>
    <source>
        <strain evidence="3">DCEP-RM93F</strain>
    </source>
</reference>
<proteinExistence type="predicted"/>
<evidence type="ECO:0000313" key="3">
    <source>
        <dbReference type="EMBL" id="KFD60191.1"/>
    </source>
</evidence>
<dbReference type="PANTHER" id="PTHR47331:SF4">
    <property type="entry name" value="PEPTIDASE S1 DOMAIN-CONTAINING PROTEIN"/>
    <property type="match status" value="1"/>
</dbReference>
<dbReference type="Pfam" id="PF05380">
    <property type="entry name" value="Peptidase_A17"/>
    <property type="match status" value="2"/>
</dbReference>
<dbReference type="Proteomes" id="UP000030758">
    <property type="component" value="Unassembled WGS sequence"/>
</dbReference>
<feature type="domain" description="Integrase zinc-binding" evidence="2">
    <location>
        <begin position="1472"/>
        <end position="1526"/>
    </location>
</feature>
<feature type="region of interest" description="Disordered" evidence="1">
    <location>
        <begin position="242"/>
        <end position="263"/>
    </location>
</feature>
<feature type="compositionally biased region" description="Basic and acidic residues" evidence="1">
    <location>
        <begin position="491"/>
        <end position="507"/>
    </location>
</feature>
<evidence type="ECO:0000259" key="2">
    <source>
        <dbReference type="Pfam" id="PF17921"/>
    </source>
</evidence>
<dbReference type="InterPro" id="IPR005312">
    <property type="entry name" value="DUF1759"/>
</dbReference>
<dbReference type="InterPro" id="IPR021109">
    <property type="entry name" value="Peptidase_aspartic_dom_sf"/>
</dbReference>
<name>A0A085MSJ5_9BILA</name>
<dbReference type="EMBL" id="KL367687">
    <property type="protein sequence ID" value="KFD60191.1"/>
    <property type="molecule type" value="Genomic_DNA"/>
</dbReference>